<keyword evidence="9" id="KW-1185">Reference proteome</keyword>
<keyword evidence="4" id="KW-0808">Transferase</keyword>
<protein>
    <recommendedName>
        <fullName evidence="6">S-adenosyl-L-methionine-dependent methyltransferase</fullName>
        <ecNumber evidence="6">2.1.1.-</ecNumber>
    </recommendedName>
</protein>
<dbReference type="Pfam" id="PF04072">
    <property type="entry name" value="LCM"/>
    <property type="match status" value="1"/>
</dbReference>
<feature type="transmembrane region" description="Helical" evidence="7">
    <location>
        <begin position="6"/>
        <end position="27"/>
    </location>
</feature>
<dbReference type="NCBIfam" id="TIGR00027">
    <property type="entry name" value="mthyl_TIGR00027"/>
    <property type="match status" value="1"/>
</dbReference>
<evidence type="ECO:0000313" key="8">
    <source>
        <dbReference type="EMBL" id="GAA2777191.1"/>
    </source>
</evidence>
<dbReference type="EMBL" id="BAAAUX010000003">
    <property type="protein sequence ID" value="GAA2777191.1"/>
    <property type="molecule type" value="Genomic_DNA"/>
</dbReference>
<dbReference type="InterPro" id="IPR007213">
    <property type="entry name" value="Ppm1/Ppm2/Tcmp"/>
</dbReference>
<name>A0ABN3V4L1_9PSEU</name>
<keyword evidence="7" id="KW-1133">Transmembrane helix</keyword>
<evidence type="ECO:0000256" key="6">
    <source>
        <dbReference type="RuleBase" id="RU362030"/>
    </source>
</evidence>
<evidence type="ECO:0000256" key="2">
    <source>
        <dbReference type="ARBA" id="ARBA00008138"/>
    </source>
</evidence>
<comment type="caution">
    <text evidence="8">The sequence shown here is derived from an EMBL/GenBank/DDBJ whole genome shotgun (WGS) entry which is preliminary data.</text>
</comment>
<dbReference type="InterPro" id="IPR029063">
    <property type="entry name" value="SAM-dependent_MTases_sf"/>
</dbReference>
<reference evidence="8 9" key="1">
    <citation type="journal article" date="2019" name="Int. J. Syst. Evol. Microbiol.">
        <title>The Global Catalogue of Microorganisms (GCM) 10K type strain sequencing project: providing services to taxonomists for standard genome sequencing and annotation.</title>
        <authorList>
            <consortium name="The Broad Institute Genomics Platform"/>
            <consortium name="The Broad Institute Genome Sequencing Center for Infectious Disease"/>
            <person name="Wu L."/>
            <person name="Ma J."/>
        </authorList>
    </citation>
    <scope>NUCLEOTIDE SEQUENCE [LARGE SCALE GENOMIC DNA]</scope>
    <source>
        <strain evidence="8 9">JCM 9383</strain>
    </source>
</reference>
<dbReference type="Proteomes" id="UP001500979">
    <property type="component" value="Unassembled WGS sequence"/>
</dbReference>
<evidence type="ECO:0000256" key="5">
    <source>
        <dbReference type="ARBA" id="ARBA00022691"/>
    </source>
</evidence>
<organism evidence="8 9">
    <name type="scientific">Saccharopolyspora taberi</name>
    <dbReference type="NCBI Taxonomy" id="60895"/>
    <lineage>
        <taxon>Bacteria</taxon>
        <taxon>Bacillati</taxon>
        <taxon>Actinomycetota</taxon>
        <taxon>Actinomycetes</taxon>
        <taxon>Pseudonocardiales</taxon>
        <taxon>Pseudonocardiaceae</taxon>
        <taxon>Saccharopolyspora</taxon>
    </lineage>
</organism>
<comment type="similarity">
    <text evidence="2 6">Belongs to the UPF0677 family.</text>
</comment>
<evidence type="ECO:0000256" key="4">
    <source>
        <dbReference type="ARBA" id="ARBA00022679"/>
    </source>
</evidence>
<keyword evidence="7" id="KW-0812">Transmembrane</keyword>
<evidence type="ECO:0000256" key="7">
    <source>
        <dbReference type="SAM" id="Phobius"/>
    </source>
</evidence>
<gene>
    <name evidence="8" type="ORF">GCM10010470_07760</name>
</gene>
<dbReference type="InterPro" id="IPR011610">
    <property type="entry name" value="SAM_mthyl_Trfase_ML2640-like"/>
</dbReference>
<keyword evidence="3 6" id="KW-0489">Methyltransferase</keyword>
<dbReference type="PANTHER" id="PTHR43619">
    <property type="entry name" value="S-ADENOSYL-L-METHIONINE-DEPENDENT METHYLTRANSFERASE YKTD-RELATED"/>
    <property type="match status" value="1"/>
</dbReference>
<proteinExistence type="inferred from homology"/>
<dbReference type="PANTHER" id="PTHR43619:SF2">
    <property type="entry name" value="S-ADENOSYL-L-METHIONINE-DEPENDENT METHYLTRANSFERASES SUPERFAMILY PROTEIN"/>
    <property type="match status" value="1"/>
</dbReference>
<dbReference type="Gene3D" id="3.40.50.150">
    <property type="entry name" value="Vaccinia Virus protein VP39"/>
    <property type="match status" value="1"/>
</dbReference>
<evidence type="ECO:0000313" key="9">
    <source>
        <dbReference type="Proteomes" id="UP001500979"/>
    </source>
</evidence>
<evidence type="ECO:0000256" key="1">
    <source>
        <dbReference type="ARBA" id="ARBA00003907"/>
    </source>
</evidence>
<dbReference type="RefSeq" id="WP_344677953.1">
    <property type="nucleotide sequence ID" value="NZ_BAAAUX010000003.1"/>
</dbReference>
<evidence type="ECO:0000256" key="3">
    <source>
        <dbReference type="ARBA" id="ARBA00022603"/>
    </source>
</evidence>
<keyword evidence="7" id="KW-0472">Membrane</keyword>
<dbReference type="EC" id="2.1.1.-" evidence="6"/>
<dbReference type="SUPFAM" id="SSF53335">
    <property type="entry name" value="S-adenosyl-L-methionine-dependent methyltransferases"/>
    <property type="match status" value="1"/>
</dbReference>
<sequence>MPSAVVFRVIQILLLPLGIVGYVLWVGKLLLRGRRSRVSETVLASFYTRWMQHNLGTRKDPACARMMRVLPNVPQFGLTFVTSPMLAANRISGHVPKIYRYPYPGVPPLMHQSAARTTFFDEALSRYAGSVDQLVVLGAGFDTRSYRGLDVRCFEVDTPWTQPFKREMLRKAGVDTTGVTYVAADFEQEDWFDKLVEAGYDPGAPAFFLWESVTMYLDRAAVESTLRRIAGSAPGSAVAFDYFSTDLLEGGSLFMRYAKAILDVLGEPWKFGLPTTPPPARDHLADFVASCGLSLEEQRNFGREPAPAGFVTATVRSP</sequence>
<comment type="function">
    <text evidence="1 6">Exhibits S-adenosyl-L-methionine-dependent methyltransferase activity.</text>
</comment>
<accession>A0ABN3V4L1</accession>
<keyword evidence="5 6" id="KW-0949">S-adenosyl-L-methionine</keyword>